<accession>A0A6G0ZR05</accession>
<protein>
    <submittedName>
        <fullName evidence="1">Uncharacterized protein</fullName>
    </submittedName>
</protein>
<dbReference type="OrthoDB" id="10602744at2759"/>
<reference evidence="1 2" key="1">
    <citation type="submission" date="2019-08" db="EMBL/GenBank/DDBJ databases">
        <title>Whole genome of Aphis craccivora.</title>
        <authorList>
            <person name="Voronova N.V."/>
            <person name="Shulinski R.S."/>
            <person name="Bandarenka Y.V."/>
            <person name="Zhorov D.G."/>
            <person name="Warner D."/>
        </authorList>
    </citation>
    <scope>NUCLEOTIDE SEQUENCE [LARGE SCALE GENOMIC DNA]</scope>
    <source>
        <strain evidence="1">180601</strain>
        <tissue evidence="1">Whole Body</tissue>
    </source>
</reference>
<proteinExistence type="predicted"/>
<comment type="caution">
    <text evidence="1">The sequence shown here is derived from an EMBL/GenBank/DDBJ whole genome shotgun (WGS) entry which is preliminary data.</text>
</comment>
<dbReference type="Proteomes" id="UP000478052">
    <property type="component" value="Unassembled WGS sequence"/>
</dbReference>
<gene>
    <name evidence="1" type="ORF">FWK35_00000202</name>
</gene>
<organism evidence="1 2">
    <name type="scientific">Aphis craccivora</name>
    <name type="common">Cowpea aphid</name>
    <dbReference type="NCBI Taxonomy" id="307492"/>
    <lineage>
        <taxon>Eukaryota</taxon>
        <taxon>Metazoa</taxon>
        <taxon>Ecdysozoa</taxon>
        <taxon>Arthropoda</taxon>
        <taxon>Hexapoda</taxon>
        <taxon>Insecta</taxon>
        <taxon>Pterygota</taxon>
        <taxon>Neoptera</taxon>
        <taxon>Paraneoptera</taxon>
        <taxon>Hemiptera</taxon>
        <taxon>Sternorrhyncha</taxon>
        <taxon>Aphidomorpha</taxon>
        <taxon>Aphidoidea</taxon>
        <taxon>Aphididae</taxon>
        <taxon>Aphidini</taxon>
        <taxon>Aphis</taxon>
        <taxon>Aphis</taxon>
    </lineage>
</organism>
<dbReference type="AlphaFoldDB" id="A0A6G0ZR05"/>
<evidence type="ECO:0000313" key="2">
    <source>
        <dbReference type="Proteomes" id="UP000478052"/>
    </source>
</evidence>
<evidence type="ECO:0000313" key="1">
    <source>
        <dbReference type="EMBL" id="KAF0773965.1"/>
    </source>
</evidence>
<dbReference type="EMBL" id="VUJU01000017">
    <property type="protein sequence ID" value="KAF0773965.1"/>
    <property type="molecule type" value="Genomic_DNA"/>
</dbReference>
<keyword evidence="2" id="KW-1185">Reference proteome</keyword>
<name>A0A6G0ZR05_APHCR</name>
<sequence length="173" mass="19140">MLGICLSIRPVPSAVSSLRQFNYRAHAIWEELRTEQGGLPAEWSLHGGSRLIPRPAQGRRKDVNTKSSAAADSCANVALSAYSSHNTLPDFLWCPPDVLLCPGNTRRWQQQQPHPPSSLHHHHLYAREEKNLLKKEEKKLRADDSMTVSAAAVLSDFIGAQRIRNRSLGSGGS</sequence>